<dbReference type="PANTHER" id="PTHR43155:SF2">
    <property type="entry name" value="CYCLIC DI-GMP PHOSPHODIESTERASE PA4108"/>
    <property type="match status" value="1"/>
</dbReference>
<sequence length="358" mass="40494">MKTSDFFNFQGCTKGDDMQVHVADLRSGDVVSRDIFNAYGLFVLPAGTQLTESEIAKLFQHQIDYVDIEPRNSGTGNAPTAMRLKPMFESAVAGSELLYREALDSGVVCEEQMDEVFRPLTDRLPEERDVVSMLLLNSEAEYTFNHSVQVGMLAYYIAKWLGWSEEEALTVSKAGFLCDIGKCRIDPALLNKTDPLTEEEYRMIRKYPIFGYEIVKRSFKNELMAKAVLQHLERMDGSGHPYGIKGEDIHEAARVLAVADVCSAMISTRTYRERRDLLHVLRELHRLSFNELDPTVVHTFIRRLLPFFVGKTAVLSNGESGVIVMTNPTDFFRPLIRCGETFIDVSRQQGVEVVDIAM</sequence>
<organism evidence="2 3">
    <name type="scientific">Thermobacillus xylanilyticus</name>
    <dbReference type="NCBI Taxonomy" id="76633"/>
    <lineage>
        <taxon>Bacteria</taxon>
        <taxon>Bacillati</taxon>
        <taxon>Bacillota</taxon>
        <taxon>Bacilli</taxon>
        <taxon>Bacillales</taxon>
        <taxon>Paenibacillaceae</taxon>
        <taxon>Thermobacillus</taxon>
    </lineage>
</organism>
<name>A0ABN7S9M7_THEXY</name>
<keyword evidence="2" id="KW-0378">Hydrolase</keyword>
<dbReference type="InterPro" id="IPR003607">
    <property type="entry name" value="HD/PDEase_dom"/>
</dbReference>
<accession>A0ABN7S9M7</accession>
<dbReference type="GO" id="GO:0008663">
    <property type="term" value="F:2',3'-cyclic-nucleotide 2'-phosphodiesterase activity"/>
    <property type="evidence" value="ECO:0007669"/>
    <property type="project" value="UniProtKB-EC"/>
</dbReference>
<proteinExistence type="predicted"/>
<keyword evidence="3" id="KW-1185">Reference proteome</keyword>
<evidence type="ECO:0000259" key="1">
    <source>
        <dbReference type="PROSITE" id="PS51832"/>
    </source>
</evidence>
<dbReference type="EMBL" id="CAJRAY010000085">
    <property type="protein sequence ID" value="CAG5091902.1"/>
    <property type="molecule type" value="Genomic_DNA"/>
</dbReference>
<dbReference type="SUPFAM" id="SSF109604">
    <property type="entry name" value="HD-domain/PDEase-like"/>
    <property type="match status" value="1"/>
</dbReference>
<feature type="domain" description="HD-GYP" evidence="1">
    <location>
        <begin position="121"/>
        <end position="316"/>
    </location>
</feature>
<evidence type="ECO:0000313" key="3">
    <source>
        <dbReference type="Proteomes" id="UP000681526"/>
    </source>
</evidence>
<dbReference type="Pfam" id="PF13487">
    <property type="entry name" value="HD_5"/>
    <property type="match status" value="1"/>
</dbReference>
<dbReference type="SMART" id="SM00471">
    <property type="entry name" value="HDc"/>
    <property type="match status" value="1"/>
</dbReference>
<dbReference type="InterPro" id="IPR037522">
    <property type="entry name" value="HD_GYP_dom"/>
</dbReference>
<dbReference type="CDD" id="cd00077">
    <property type="entry name" value="HDc"/>
    <property type="match status" value="1"/>
</dbReference>
<reference evidence="2 3" key="1">
    <citation type="submission" date="2021-04" db="EMBL/GenBank/DDBJ databases">
        <authorList>
            <person name="Rakotoarivonina H."/>
        </authorList>
    </citation>
    <scope>NUCLEOTIDE SEQUENCE [LARGE SCALE GENOMIC DNA]</scope>
    <source>
        <strain evidence="2 3">XE</strain>
    </source>
</reference>
<dbReference type="EC" id="3.1.4.16" evidence="2"/>
<comment type="caution">
    <text evidence="2">The sequence shown here is derived from an EMBL/GenBank/DDBJ whole genome shotgun (WGS) entry which is preliminary data.</text>
</comment>
<protein>
    <submittedName>
        <fullName evidence="2">2,3 -cyclic-nucleotide 2 -phosphodiesterase</fullName>
        <ecNumber evidence="2">3.1.4.16</ecNumber>
    </submittedName>
</protein>
<dbReference type="PANTHER" id="PTHR43155">
    <property type="entry name" value="CYCLIC DI-GMP PHOSPHODIESTERASE PA4108-RELATED"/>
    <property type="match status" value="1"/>
</dbReference>
<dbReference type="Gene3D" id="1.10.3210.10">
    <property type="entry name" value="Hypothetical protein af1432"/>
    <property type="match status" value="1"/>
</dbReference>
<dbReference type="PROSITE" id="PS51832">
    <property type="entry name" value="HD_GYP"/>
    <property type="match status" value="1"/>
</dbReference>
<evidence type="ECO:0000313" key="2">
    <source>
        <dbReference type="EMBL" id="CAG5091902.1"/>
    </source>
</evidence>
<dbReference type="Proteomes" id="UP000681526">
    <property type="component" value="Unassembled WGS sequence"/>
</dbReference>
<gene>
    <name evidence="2" type="primary">txxe 3192-cnpD2</name>
    <name evidence="2" type="ORF">TXXE_16975</name>
</gene>